<feature type="domain" description="C1q" evidence="5">
    <location>
        <begin position="77"/>
        <end position="221"/>
    </location>
</feature>
<feature type="chain" id="PRO_5027669696" evidence="4">
    <location>
        <begin position="28"/>
        <end position="222"/>
    </location>
</feature>
<dbReference type="Gene3D" id="2.60.120.40">
    <property type="match status" value="1"/>
</dbReference>
<evidence type="ECO:0000313" key="7">
    <source>
        <dbReference type="RefSeq" id="XP_019642173.1"/>
    </source>
</evidence>
<gene>
    <name evidence="7" type="primary">LOC109483578</name>
</gene>
<reference evidence="7" key="1">
    <citation type="submission" date="2025-08" db="UniProtKB">
        <authorList>
            <consortium name="RefSeq"/>
        </authorList>
    </citation>
    <scope>IDENTIFICATION</scope>
    <source>
        <tissue evidence="7">Gonad</tissue>
    </source>
</reference>
<dbReference type="PANTHER" id="PTHR22923">
    <property type="entry name" value="CEREBELLIN-RELATED"/>
    <property type="match status" value="1"/>
</dbReference>
<dbReference type="SMART" id="SM00110">
    <property type="entry name" value="C1Q"/>
    <property type="match status" value="1"/>
</dbReference>
<protein>
    <submittedName>
        <fullName evidence="7">Caprin-2-like</fullName>
    </submittedName>
</protein>
<keyword evidence="6" id="KW-1185">Reference proteome</keyword>
<evidence type="ECO:0000259" key="5">
    <source>
        <dbReference type="PROSITE" id="PS50871"/>
    </source>
</evidence>
<feature type="signal peptide" evidence="4">
    <location>
        <begin position="1"/>
        <end position="27"/>
    </location>
</feature>
<evidence type="ECO:0000256" key="2">
    <source>
        <dbReference type="ARBA" id="ARBA00022525"/>
    </source>
</evidence>
<dbReference type="PRINTS" id="PR00007">
    <property type="entry name" value="COMPLEMNTC1Q"/>
</dbReference>
<proteinExistence type="predicted"/>
<evidence type="ECO:0000313" key="6">
    <source>
        <dbReference type="Proteomes" id="UP000515135"/>
    </source>
</evidence>
<dbReference type="OrthoDB" id="10070467at2759"/>
<evidence type="ECO:0000256" key="1">
    <source>
        <dbReference type="ARBA" id="ARBA00004613"/>
    </source>
</evidence>
<dbReference type="SUPFAM" id="SSF49842">
    <property type="entry name" value="TNF-like"/>
    <property type="match status" value="1"/>
</dbReference>
<evidence type="ECO:0000256" key="3">
    <source>
        <dbReference type="ARBA" id="ARBA00022729"/>
    </source>
</evidence>
<dbReference type="InterPro" id="IPR008983">
    <property type="entry name" value="Tumour_necrosis_fac-like_dom"/>
</dbReference>
<accession>A0A6P4ZYZ4</accession>
<dbReference type="GO" id="GO:0005576">
    <property type="term" value="C:extracellular region"/>
    <property type="evidence" value="ECO:0007669"/>
    <property type="project" value="UniProtKB-SubCell"/>
</dbReference>
<dbReference type="GeneID" id="109483578"/>
<dbReference type="KEGG" id="bbel:109483578"/>
<dbReference type="InterPro" id="IPR050822">
    <property type="entry name" value="Cerebellin_Synaptic_Org"/>
</dbReference>
<evidence type="ECO:0000256" key="4">
    <source>
        <dbReference type="SAM" id="SignalP"/>
    </source>
</evidence>
<dbReference type="Pfam" id="PF00386">
    <property type="entry name" value="C1q"/>
    <property type="match status" value="1"/>
</dbReference>
<sequence length="222" mass="24537">MEFLRARFAVVVVLAVVGSLVLDVTRASAVPKCRMVCDDGSNSDGRLTYDSKMDMNVRGEARRLGVDPYPYPPQPSPPTHRVAFSVARTTPIGPLPNDTILPFDFMFSNAGGAFDMETGIFTAPVSGTYFFSFRGQKRSAQYLMYLGLWRNGEEMAGVYEDNLDPLNPTPSPGNASNNLVLHLFERDQVYLMISDNAIAFSTVFGKYVGFTGFLLFPDNPYV</sequence>
<dbReference type="InterPro" id="IPR001073">
    <property type="entry name" value="C1q_dom"/>
</dbReference>
<keyword evidence="2" id="KW-0964">Secreted</keyword>
<dbReference type="Proteomes" id="UP000515135">
    <property type="component" value="Unplaced"/>
</dbReference>
<keyword evidence="3 4" id="KW-0732">Signal</keyword>
<name>A0A6P4ZYZ4_BRABE</name>
<dbReference type="PROSITE" id="PS50871">
    <property type="entry name" value="C1Q"/>
    <property type="match status" value="1"/>
</dbReference>
<comment type="subcellular location">
    <subcellularLocation>
        <location evidence="1">Secreted</location>
    </subcellularLocation>
</comment>
<dbReference type="RefSeq" id="XP_019642173.1">
    <property type="nucleotide sequence ID" value="XM_019786614.1"/>
</dbReference>
<organism evidence="6 7">
    <name type="scientific">Branchiostoma belcheri</name>
    <name type="common">Amphioxus</name>
    <dbReference type="NCBI Taxonomy" id="7741"/>
    <lineage>
        <taxon>Eukaryota</taxon>
        <taxon>Metazoa</taxon>
        <taxon>Chordata</taxon>
        <taxon>Cephalochordata</taxon>
        <taxon>Leptocardii</taxon>
        <taxon>Amphioxiformes</taxon>
        <taxon>Branchiostomatidae</taxon>
        <taxon>Branchiostoma</taxon>
    </lineage>
</organism>
<dbReference type="AlphaFoldDB" id="A0A6P4ZYZ4"/>
<dbReference type="PANTHER" id="PTHR22923:SF102">
    <property type="entry name" value="CEREBELLIN 13-RELATED"/>
    <property type="match status" value="1"/>
</dbReference>